<evidence type="ECO:0000313" key="2">
    <source>
        <dbReference type="EMBL" id="NGM83489.1"/>
    </source>
</evidence>
<dbReference type="Gene3D" id="3.40.50.1820">
    <property type="entry name" value="alpha/beta hydrolase"/>
    <property type="match status" value="1"/>
</dbReference>
<dbReference type="InterPro" id="IPR000073">
    <property type="entry name" value="AB_hydrolase_1"/>
</dbReference>
<protein>
    <submittedName>
        <fullName evidence="2">Alpha/beta hydrolase</fullName>
    </submittedName>
</protein>
<dbReference type="SUPFAM" id="SSF53474">
    <property type="entry name" value="alpha/beta-Hydrolases"/>
    <property type="match status" value="1"/>
</dbReference>
<dbReference type="EMBL" id="JAAKGU010000005">
    <property type="protein sequence ID" value="NGM83489.1"/>
    <property type="molecule type" value="Genomic_DNA"/>
</dbReference>
<proteinExistence type="predicted"/>
<keyword evidence="2" id="KW-0378">Hydrolase</keyword>
<dbReference type="RefSeq" id="WP_165098999.1">
    <property type="nucleotide sequence ID" value="NZ_JAAKGU010000005.1"/>
</dbReference>
<dbReference type="GO" id="GO:0016787">
    <property type="term" value="F:hydrolase activity"/>
    <property type="evidence" value="ECO:0007669"/>
    <property type="project" value="UniProtKB-KW"/>
</dbReference>
<feature type="domain" description="AB hydrolase-1" evidence="1">
    <location>
        <begin position="50"/>
        <end position="282"/>
    </location>
</feature>
<reference evidence="2 3" key="1">
    <citation type="submission" date="2020-02" db="EMBL/GenBank/DDBJ databases">
        <authorList>
            <person name="Gao J."/>
            <person name="Sun J."/>
        </authorList>
    </citation>
    <scope>NUCLEOTIDE SEQUENCE [LARGE SCALE GENOMIC DNA]</scope>
    <source>
        <strain evidence="2 3">7124</strain>
    </source>
</reference>
<dbReference type="InterPro" id="IPR029058">
    <property type="entry name" value="AB_hydrolase_fold"/>
</dbReference>
<dbReference type="Proteomes" id="UP000480151">
    <property type="component" value="Unassembled WGS sequence"/>
</dbReference>
<gene>
    <name evidence="2" type="ORF">G5B47_13790</name>
</gene>
<evidence type="ECO:0000259" key="1">
    <source>
        <dbReference type="Pfam" id="PF00561"/>
    </source>
</evidence>
<organism evidence="2 3">
    <name type="scientific">Paenibacillus apii</name>
    <dbReference type="NCBI Taxonomy" id="1850370"/>
    <lineage>
        <taxon>Bacteria</taxon>
        <taxon>Bacillati</taxon>
        <taxon>Bacillota</taxon>
        <taxon>Bacilli</taxon>
        <taxon>Bacillales</taxon>
        <taxon>Paenibacillaceae</taxon>
        <taxon>Paenibacillus</taxon>
    </lineage>
</organism>
<keyword evidence="3" id="KW-1185">Reference proteome</keyword>
<evidence type="ECO:0000313" key="3">
    <source>
        <dbReference type="Proteomes" id="UP000480151"/>
    </source>
</evidence>
<dbReference type="InterPro" id="IPR050266">
    <property type="entry name" value="AB_hydrolase_sf"/>
</dbReference>
<dbReference type="Pfam" id="PF00561">
    <property type="entry name" value="Abhydrolase_1"/>
    <property type="match status" value="1"/>
</dbReference>
<comment type="caution">
    <text evidence="2">The sequence shown here is derived from an EMBL/GenBank/DDBJ whole genome shotgun (WGS) entry which is preliminary data.</text>
</comment>
<name>A0A6M1PJ73_9BACL</name>
<dbReference type="PANTHER" id="PTHR43798">
    <property type="entry name" value="MONOACYLGLYCEROL LIPASE"/>
    <property type="match status" value="1"/>
</dbReference>
<accession>A0A6M1PJ73</accession>
<dbReference type="AlphaFoldDB" id="A0A6M1PJ73"/>
<sequence length="305" mass="35202">MKQTYKEFFQDYYKSYNECLSLWPVPYQTVDVTTSFGDTHVIICGSTDKPPLILLHGLGFSSTMWYPNIEGLSHDFKIYCIDIIGDTNKSVLSRKPASRVELAQWLHEVIVALNIDKPNIVGLSYGGFITLNFAYYYAEFVNKVILLCPAATIKPFKIQFFIRIFSLLLFSKGKVLQGFMDWMFGDRYQVNPIFLKQFETGVRLRRSLRGERTKTNFKSKSTWPTVFTKEELKEIKPNVLLLVGDKEEIYNPRKVIARAKKWIPRVQTVLIPNVGHGMSMEQPELTNNYIVNFINNTLTDFKSGS</sequence>